<accession>R6NH69</accession>
<reference evidence="4" key="1">
    <citation type="submission" date="2012-11" db="EMBL/GenBank/DDBJ databases">
        <title>Dependencies among metagenomic species, viruses, plasmids and units of genetic variation.</title>
        <authorList>
            <person name="Nielsen H.B."/>
            <person name="Almeida M."/>
            <person name="Juncker A.S."/>
            <person name="Rasmussen S."/>
            <person name="Li J."/>
            <person name="Sunagawa S."/>
            <person name="Plichta D."/>
            <person name="Gautier L."/>
            <person name="Le Chatelier E."/>
            <person name="Peletier E."/>
            <person name="Bonde I."/>
            <person name="Nielsen T."/>
            <person name="Manichanh C."/>
            <person name="Arumugam M."/>
            <person name="Batto J."/>
            <person name="Santos M.B.Q.D."/>
            <person name="Blom N."/>
            <person name="Borruel N."/>
            <person name="Burgdorf K.S."/>
            <person name="Boumezbeur F."/>
            <person name="Casellas F."/>
            <person name="Dore J."/>
            <person name="Guarner F."/>
            <person name="Hansen T."/>
            <person name="Hildebrand F."/>
            <person name="Kaas R.S."/>
            <person name="Kennedy S."/>
            <person name="Kristiansen K."/>
            <person name="Kultima J.R."/>
            <person name="Leonard P."/>
            <person name="Levenez F."/>
            <person name="Lund O."/>
            <person name="Moumen B."/>
            <person name="Le Paslier D."/>
            <person name="Pons N."/>
            <person name="Pedersen O."/>
            <person name="Prifti E."/>
            <person name="Qin J."/>
            <person name="Raes J."/>
            <person name="Tap J."/>
            <person name="Tims S."/>
            <person name="Ussery D.W."/>
            <person name="Yamada T."/>
            <person name="MetaHit consortium"/>
            <person name="Renault P."/>
            <person name="Sicheritz-Ponten T."/>
            <person name="Bork P."/>
            <person name="Wang J."/>
            <person name="Brunak S."/>
            <person name="Ehrlich S.D."/>
        </authorList>
    </citation>
    <scope>NUCLEOTIDE SEQUENCE [LARGE SCALE GENOMIC DNA]</scope>
</reference>
<dbReference type="EMBL" id="CBEP010000121">
    <property type="protein sequence ID" value="CDC05526.1"/>
    <property type="molecule type" value="Genomic_DNA"/>
</dbReference>
<evidence type="ECO:0008006" key="6">
    <source>
        <dbReference type="Google" id="ProtNLM"/>
    </source>
</evidence>
<evidence type="ECO:0000259" key="2">
    <source>
        <dbReference type="Pfam" id="PF25263"/>
    </source>
</evidence>
<dbReference type="InterPro" id="IPR057184">
    <property type="entry name" value="DUF7862"/>
</dbReference>
<dbReference type="AlphaFoldDB" id="R6NH69"/>
<feature type="domain" description="DUF7863" evidence="2">
    <location>
        <begin position="212"/>
        <end position="369"/>
    </location>
</feature>
<evidence type="ECO:0000313" key="4">
    <source>
        <dbReference type="EMBL" id="CDC05526.1"/>
    </source>
</evidence>
<name>R6NH69_9FIRM</name>
<dbReference type="Pfam" id="PF25263">
    <property type="entry name" value="DUF7863"/>
    <property type="match status" value="1"/>
</dbReference>
<proteinExistence type="predicted"/>
<feature type="domain" description="DUF7864" evidence="3">
    <location>
        <begin position="4"/>
        <end position="172"/>
    </location>
</feature>
<dbReference type="NCBIfam" id="NF033445">
    <property type="entry name" value="BREX_PglZ_4"/>
    <property type="match status" value="1"/>
</dbReference>
<protein>
    <recommendedName>
        <fullName evidence="6">BREX-4 system phosphatase PglZ</fullName>
    </recommendedName>
</protein>
<dbReference type="Proteomes" id="UP000018168">
    <property type="component" value="Unassembled WGS sequence"/>
</dbReference>
<evidence type="ECO:0000259" key="3">
    <source>
        <dbReference type="Pfam" id="PF25264"/>
    </source>
</evidence>
<sequence>MLCKEVQNYIATAKGLPFFYVVGDEDYATVLDELRQANVSIVRMSDFCFKDDKFPSVDELVDYFRTSDVDYRNNKFVVVGLGEYLALRGTAIVDKELRRLKNTTLGNARAILLLRGVSTQASQIIRDDNKMMEQQRAYISASPLTNISIINVPNDMGVVTKSGVKYLLHNLEDGVFGNVYASTSLILDNTLFPSSTLSGPYSVVKLLIKGFSLDSKIGTKEQWQRLLNDLNKCDKDINMVFDKYHIDERIIDNLCLAVSGLEYRNWLVFLYFKFNVNQIQNSYLKLVVDETLNFEDFKTNLMVKITEISHKDRCFRRLYDERKKLVKDFPEEDIAIFVKANEIDPIESIYRLTDNTLLEKKAVIKWITRNGFSEAISEIYPALDAYLKRYIFDCPVLARELTEYFDFYKRQKVENRISDDFIKLVEKYASSISYAQLPTRDNAIKAIADKNKAYLYWIDALGVEYLSYITALAKEKGLSIHTDIVRSDLPTITSVNKQFYEQWAGGKKYKEEQLDNIKHKDKGGYFFTDDEDPIHIPEELEVIEKALNTAAMELGMHNCRSFVIASDHGASRLAVIKKQEVPYETDTKGEHSGRCCKAFDGCNVPYKVEDNGYIILSDYGRFRGSRSANVEVHGGASLEEIVVPVITLTLKKQTGVQIVVIHPNDITADRHDGVTLNLYISDVKTSENIRLVIEDKIYQGISEDESHYTFELKDIKRAKTKPYTADVFDGADLIGSVSFRVKGKTATIKADFDFGDEF</sequence>
<comment type="caution">
    <text evidence="4">The sequence shown here is derived from an EMBL/GenBank/DDBJ whole genome shotgun (WGS) entry which is preliminary data.</text>
</comment>
<gene>
    <name evidence="4" type="ORF">BN578_00993</name>
</gene>
<dbReference type="Pfam" id="PF25262">
    <property type="entry name" value="DUF7862"/>
    <property type="match status" value="1"/>
</dbReference>
<evidence type="ECO:0000313" key="5">
    <source>
        <dbReference type="Proteomes" id="UP000018168"/>
    </source>
</evidence>
<dbReference type="InterPro" id="IPR057185">
    <property type="entry name" value="DUF7863"/>
</dbReference>
<evidence type="ECO:0000259" key="1">
    <source>
        <dbReference type="Pfam" id="PF25262"/>
    </source>
</evidence>
<dbReference type="InterPro" id="IPR057186">
    <property type="entry name" value="DUF7864"/>
</dbReference>
<feature type="domain" description="DUF7862" evidence="1">
    <location>
        <begin position="662"/>
        <end position="743"/>
    </location>
</feature>
<dbReference type="Pfam" id="PF25264">
    <property type="entry name" value="DUF7864"/>
    <property type="match status" value="1"/>
</dbReference>
<organism evidence="4 5">
    <name type="scientific">[Clostridium] leptum CAG:27</name>
    <dbReference type="NCBI Taxonomy" id="1263068"/>
    <lineage>
        <taxon>Bacteria</taxon>
        <taxon>Bacillati</taxon>
        <taxon>Bacillota</taxon>
        <taxon>Clostridia</taxon>
        <taxon>Eubacteriales</taxon>
        <taxon>Oscillospiraceae</taxon>
        <taxon>Oscillospiraceae incertae sedis</taxon>
    </lineage>
</organism>